<accession>A0A6J8CAF3</accession>
<keyword evidence="2" id="KW-1185">Reference proteome</keyword>
<name>A0A6J8CAF3_MYTCO</name>
<protein>
    <recommendedName>
        <fullName evidence="3">DNA-directed DNA polymerase</fullName>
    </recommendedName>
</protein>
<evidence type="ECO:0000313" key="2">
    <source>
        <dbReference type="Proteomes" id="UP000507470"/>
    </source>
</evidence>
<dbReference type="SUPFAM" id="SSF54060">
    <property type="entry name" value="His-Me finger endonucleases"/>
    <property type="match status" value="1"/>
</dbReference>
<sequence>MSVETETQFQNATNCYVCNQPFSGKIIKVRDHDHLGMNEDNESPNYSIYRGAACHRCNLMLKYPNFIPVYFHNLPNFDAHLLLSEAGKFKDKKLTCIPNNMEKYVSFSVGQLRFLDTYQCMSSSLETLIANLAADGFKNFKQFHSLCYEILTDDVYEDMKPIKDLFDTSKYGSFNKTKHLFSNKYKKVVGKFKDELGGVPLKEFVGLRPKMYSLLYNQTSKEGITCEKEKKVAKGISKTEIKQTLRHEMYKKCLNEETTTTNSMTCIRSKNHELFMDTIVKKDCAVLMINVTGRTQLKAMPMDTIR</sequence>
<evidence type="ECO:0008006" key="3">
    <source>
        <dbReference type="Google" id="ProtNLM"/>
    </source>
</evidence>
<proteinExistence type="predicted"/>
<gene>
    <name evidence="1" type="ORF">MCOR_27305</name>
</gene>
<dbReference type="PANTHER" id="PTHR31511:SF12">
    <property type="entry name" value="RHO TERMINATION FACTOR N-TERMINAL DOMAIN-CONTAINING PROTEIN"/>
    <property type="match status" value="1"/>
</dbReference>
<dbReference type="SUPFAM" id="SSF53098">
    <property type="entry name" value="Ribonuclease H-like"/>
    <property type="match status" value="1"/>
</dbReference>
<dbReference type="EMBL" id="CACVKT020004971">
    <property type="protein sequence ID" value="CAC5392366.1"/>
    <property type="molecule type" value="Genomic_DNA"/>
</dbReference>
<dbReference type="AlphaFoldDB" id="A0A6J8CAF3"/>
<dbReference type="PANTHER" id="PTHR31511">
    <property type="entry name" value="PROTEIN CBG23764"/>
    <property type="match status" value="1"/>
</dbReference>
<dbReference type="InterPro" id="IPR012337">
    <property type="entry name" value="RNaseH-like_sf"/>
</dbReference>
<dbReference type="Proteomes" id="UP000507470">
    <property type="component" value="Unassembled WGS sequence"/>
</dbReference>
<dbReference type="OrthoDB" id="2425134at2759"/>
<dbReference type="InterPro" id="IPR044925">
    <property type="entry name" value="His-Me_finger_sf"/>
</dbReference>
<reference evidence="1 2" key="1">
    <citation type="submission" date="2020-06" db="EMBL/GenBank/DDBJ databases">
        <authorList>
            <person name="Li R."/>
            <person name="Bekaert M."/>
        </authorList>
    </citation>
    <scope>NUCLEOTIDE SEQUENCE [LARGE SCALE GENOMIC DNA]</scope>
    <source>
        <strain evidence="2">wild</strain>
    </source>
</reference>
<organism evidence="1 2">
    <name type="scientific">Mytilus coruscus</name>
    <name type="common">Sea mussel</name>
    <dbReference type="NCBI Taxonomy" id="42192"/>
    <lineage>
        <taxon>Eukaryota</taxon>
        <taxon>Metazoa</taxon>
        <taxon>Spiralia</taxon>
        <taxon>Lophotrochozoa</taxon>
        <taxon>Mollusca</taxon>
        <taxon>Bivalvia</taxon>
        <taxon>Autobranchia</taxon>
        <taxon>Pteriomorphia</taxon>
        <taxon>Mytilida</taxon>
        <taxon>Mytiloidea</taxon>
        <taxon>Mytilidae</taxon>
        <taxon>Mytilinae</taxon>
        <taxon>Mytilus</taxon>
    </lineage>
</organism>
<evidence type="ECO:0000313" key="1">
    <source>
        <dbReference type="EMBL" id="CAC5392366.1"/>
    </source>
</evidence>